<comment type="caution">
    <text evidence="2">The sequence shown here is derived from an EMBL/GenBank/DDBJ whole genome shotgun (WGS) entry which is preliminary data.</text>
</comment>
<keyword evidence="4" id="KW-1185">Reference proteome</keyword>
<dbReference type="EMBL" id="CAXDID020000020">
    <property type="protein sequence ID" value="CAL5986574.1"/>
    <property type="molecule type" value="Genomic_DNA"/>
</dbReference>
<dbReference type="AlphaFoldDB" id="A0AA86V423"/>
<evidence type="ECO:0000313" key="4">
    <source>
        <dbReference type="Proteomes" id="UP001642409"/>
    </source>
</evidence>
<proteinExistence type="predicted"/>
<keyword evidence="1" id="KW-0472">Membrane</keyword>
<accession>A0AA86V423</accession>
<evidence type="ECO:0000256" key="1">
    <source>
        <dbReference type="SAM" id="Phobius"/>
    </source>
</evidence>
<organism evidence="2">
    <name type="scientific">Hexamita inflata</name>
    <dbReference type="NCBI Taxonomy" id="28002"/>
    <lineage>
        <taxon>Eukaryota</taxon>
        <taxon>Metamonada</taxon>
        <taxon>Diplomonadida</taxon>
        <taxon>Hexamitidae</taxon>
        <taxon>Hexamitinae</taxon>
        <taxon>Hexamita</taxon>
    </lineage>
</organism>
<reference evidence="3 4" key="2">
    <citation type="submission" date="2024-07" db="EMBL/GenBank/DDBJ databases">
        <authorList>
            <person name="Akdeniz Z."/>
        </authorList>
    </citation>
    <scope>NUCLEOTIDE SEQUENCE [LARGE SCALE GENOMIC DNA]</scope>
</reference>
<protein>
    <submittedName>
        <fullName evidence="3">Hypothetical_protein</fullName>
    </submittedName>
</protein>
<feature type="transmembrane region" description="Helical" evidence="1">
    <location>
        <begin position="87"/>
        <end position="107"/>
    </location>
</feature>
<sequence>MQRRIESRFVQNILRLFWEFIFQPQITIVCKLPRYSHKIEFVKCLYVQNQFLIFYSRQFKLRLVSIWGSLKCKLLKLYMFYDKFCYYFQWLCFVPVYFQVVRQLLLLQRQ</sequence>
<evidence type="ECO:0000313" key="2">
    <source>
        <dbReference type="EMBL" id="CAI9975447.1"/>
    </source>
</evidence>
<name>A0AA86V423_9EUKA</name>
<keyword evidence="1" id="KW-1133">Transmembrane helix</keyword>
<reference evidence="2" key="1">
    <citation type="submission" date="2023-06" db="EMBL/GenBank/DDBJ databases">
        <authorList>
            <person name="Kurt Z."/>
        </authorList>
    </citation>
    <scope>NUCLEOTIDE SEQUENCE</scope>
</reference>
<evidence type="ECO:0000313" key="3">
    <source>
        <dbReference type="EMBL" id="CAL5986574.1"/>
    </source>
</evidence>
<dbReference type="EMBL" id="CATOUU010001169">
    <property type="protein sequence ID" value="CAI9975447.1"/>
    <property type="molecule type" value="Genomic_DNA"/>
</dbReference>
<dbReference type="Proteomes" id="UP001642409">
    <property type="component" value="Unassembled WGS sequence"/>
</dbReference>
<gene>
    <name evidence="2" type="ORF">HINF_LOCUS63092</name>
    <name evidence="3" type="ORF">HINF_LOCUS9475</name>
</gene>
<keyword evidence="1" id="KW-0812">Transmembrane</keyword>